<dbReference type="AlphaFoldDB" id="A0AAN8UAF9"/>
<evidence type="ECO:0000313" key="1">
    <source>
        <dbReference type="EMBL" id="KAK6911780.1"/>
    </source>
</evidence>
<dbReference type="PANTHER" id="PTHR35738">
    <property type="entry name" value="OS05G0577800 PROTEIN"/>
    <property type="match status" value="1"/>
</dbReference>
<comment type="caution">
    <text evidence="1">The sequence shown here is derived from an EMBL/GenBank/DDBJ whole genome shotgun (WGS) entry which is preliminary data.</text>
</comment>
<organism evidence="1 2">
    <name type="scientific">Dillenia turbinata</name>
    <dbReference type="NCBI Taxonomy" id="194707"/>
    <lineage>
        <taxon>Eukaryota</taxon>
        <taxon>Viridiplantae</taxon>
        <taxon>Streptophyta</taxon>
        <taxon>Embryophyta</taxon>
        <taxon>Tracheophyta</taxon>
        <taxon>Spermatophyta</taxon>
        <taxon>Magnoliopsida</taxon>
        <taxon>eudicotyledons</taxon>
        <taxon>Gunneridae</taxon>
        <taxon>Pentapetalae</taxon>
        <taxon>Dilleniales</taxon>
        <taxon>Dilleniaceae</taxon>
        <taxon>Dillenia</taxon>
    </lineage>
</organism>
<feature type="non-terminal residue" evidence="1">
    <location>
        <position position="225"/>
    </location>
</feature>
<evidence type="ECO:0000313" key="2">
    <source>
        <dbReference type="Proteomes" id="UP001370490"/>
    </source>
</evidence>
<accession>A0AAN8UAF9</accession>
<dbReference type="PANTHER" id="PTHR35738:SF3">
    <property type="entry name" value="OS05G0577800 PROTEIN"/>
    <property type="match status" value="1"/>
</dbReference>
<sequence>MSCGRAATQDRTVGKTALGFGICVENHREASYERVDPNFVMLTPSMEHLAEGMIPIVIDTRVGSNFSENEVKEKTPPFSKAKRGRSPQAIPVVDCHRSLIVMSCWGFKLWNVIGRVIWSANPTHSTYITLESGFGKWIKVRVRVRYCGIRGCSGEEAGEATRLHGFLRLGPGSGSDYLARTSLVATSAISPADGSDTDTIAIADAIGFVDATATSTFFTSFTKSC</sequence>
<name>A0AAN8UAF9_9MAGN</name>
<gene>
    <name evidence="1" type="ORF">RJ641_023873</name>
</gene>
<dbReference type="Proteomes" id="UP001370490">
    <property type="component" value="Unassembled WGS sequence"/>
</dbReference>
<keyword evidence="2" id="KW-1185">Reference proteome</keyword>
<dbReference type="EMBL" id="JBAMMX010000028">
    <property type="protein sequence ID" value="KAK6911780.1"/>
    <property type="molecule type" value="Genomic_DNA"/>
</dbReference>
<proteinExistence type="predicted"/>
<reference evidence="1 2" key="1">
    <citation type="submission" date="2023-12" db="EMBL/GenBank/DDBJ databases">
        <title>A high-quality genome assembly for Dillenia turbinata (Dilleniales).</title>
        <authorList>
            <person name="Chanderbali A."/>
        </authorList>
    </citation>
    <scope>NUCLEOTIDE SEQUENCE [LARGE SCALE GENOMIC DNA]</scope>
    <source>
        <strain evidence="1">LSX21</strain>
        <tissue evidence="1">Leaf</tissue>
    </source>
</reference>
<protein>
    <submittedName>
        <fullName evidence="1">Uncharacterized protein</fullName>
    </submittedName>
</protein>